<proteinExistence type="predicted"/>
<gene>
    <name evidence="2" type="ORF">PIB30_093451</name>
</gene>
<evidence type="ECO:0000313" key="3">
    <source>
        <dbReference type="Proteomes" id="UP001341840"/>
    </source>
</evidence>
<dbReference type="EMBL" id="JASCZI010243650">
    <property type="protein sequence ID" value="MED6213448.1"/>
    <property type="molecule type" value="Genomic_DNA"/>
</dbReference>
<evidence type="ECO:0000313" key="2">
    <source>
        <dbReference type="EMBL" id="MED6213448.1"/>
    </source>
</evidence>
<sequence length="140" mass="15882">MESGELMLRIHYECLTFNVYKSMHPSRDSKSCMKMEEIDPTNTKPPDKPINKAKGPKKKSKEDKGKTNDPEKFKQTQKALHMPYLPVIVGRTNKASSTGVGNQTFEHHKERLQCQANDDKQALGARQPVQNILLVETLFG</sequence>
<reference evidence="2 3" key="1">
    <citation type="journal article" date="2023" name="Plants (Basel)">
        <title>Bridging the Gap: Combining Genomics and Transcriptomics Approaches to Understand Stylosanthes scabra, an Orphan Legume from the Brazilian Caatinga.</title>
        <authorList>
            <person name="Ferreira-Neto J.R.C."/>
            <person name="da Silva M.D."/>
            <person name="Binneck E."/>
            <person name="de Melo N.F."/>
            <person name="da Silva R.H."/>
            <person name="de Melo A.L.T.M."/>
            <person name="Pandolfi V."/>
            <person name="Bustamante F.O."/>
            <person name="Brasileiro-Vidal A.C."/>
            <person name="Benko-Iseppon A.M."/>
        </authorList>
    </citation>
    <scope>NUCLEOTIDE SEQUENCE [LARGE SCALE GENOMIC DNA]</scope>
    <source>
        <tissue evidence="2">Leaves</tissue>
    </source>
</reference>
<protein>
    <submittedName>
        <fullName evidence="2">Uncharacterized protein</fullName>
    </submittedName>
</protein>
<name>A0ABU6YWH1_9FABA</name>
<dbReference type="Proteomes" id="UP001341840">
    <property type="component" value="Unassembled WGS sequence"/>
</dbReference>
<accession>A0ABU6YWH1</accession>
<feature type="compositionally biased region" description="Basic and acidic residues" evidence="1">
    <location>
        <begin position="60"/>
        <end position="74"/>
    </location>
</feature>
<evidence type="ECO:0000256" key="1">
    <source>
        <dbReference type="SAM" id="MobiDB-lite"/>
    </source>
</evidence>
<comment type="caution">
    <text evidence="2">The sequence shown here is derived from an EMBL/GenBank/DDBJ whole genome shotgun (WGS) entry which is preliminary data.</text>
</comment>
<keyword evidence="3" id="KW-1185">Reference proteome</keyword>
<feature type="compositionally biased region" description="Basic and acidic residues" evidence="1">
    <location>
        <begin position="25"/>
        <end position="37"/>
    </location>
</feature>
<feature type="region of interest" description="Disordered" evidence="1">
    <location>
        <begin position="23"/>
        <end position="80"/>
    </location>
</feature>
<organism evidence="2 3">
    <name type="scientific">Stylosanthes scabra</name>
    <dbReference type="NCBI Taxonomy" id="79078"/>
    <lineage>
        <taxon>Eukaryota</taxon>
        <taxon>Viridiplantae</taxon>
        <taxon>Streptophyta</taxon>
        <taxon>Embryophyta</taxon>
        <taxon>Tracheophyta</taxon>
        <taxon>Spermatophyta</taxon>
        <taxon>Magnoliopsida</taxon>
        <taxon>eudicotyledons</taxon>
        <taxon>Gunneridae</taxon>
        <taxon>Pentapetalae</taxon>
        <taxon>rosids</taxon>
        <taxon>fabids</taxon>
        <taxon>Fabales</taxon>
        <taxon>Fabaceae</taxon>
        <taxon>Papilionoideae</taxon>
        <taxon>50 kb inversion clade</taxon>
        <taxon>dalbergioids sensu lato</taxon>
        <taxon>Dalbergieae</taxon>
        <taxon>Pterocarpus clade</taxon>
        <taxon>Stylosanthes</taxon>
    </lineage>
</organism>